<sequence precursor="true">MSSRLLSARHCVSGLVSSLALAAATLGLSACDRLPAYDGPELSAFERQQHERCVSLLRSTWQGAPVRSTSAERGQSGLEYVWVNVDVDDDQDDIDRRAAKGTAHAGHCQFEHGGDVVHVHSYALSGAASPSAQAAPSVNGAADSAAYRYFTASVQASALPAVASAEMTR</sequence>
<dbReference type="RefSeq" id="WP_058933828.1">
    <property type="nucleotide sequence ID" value="NZ_CP013729.1"/>
</dbReference>
<dbReference type="OrthoDB" id="9157146at2"/>
<organism evidence="1 2">
    <name type="scientific">Roseateles depolymerans</name>
    <dbReference type="NCBI Taxonomy" id="76731"/>
    <lineage>
        <taxon>Bacteria</taxon>
        <taxon>Pseudomonadati</taxon>
        <taxon>Pseudomonadota</taxon>
        <taxon>Betaproteobacteria</taxon>
        <taxon>Burkholderiales</taxon>
        <taxon>Sphaerotilaceae</taxon>
        <taxon>Roseateles</taxon>
    </lineage>
</organism>
<gene>
    <name evidence="1" type="ORF">RD2015_847</name>
</gene>
<accession>A0A0U3LBB7</accession>
<proteinExistence type="predicted"/>
<dbReference type="KEGG" id="rdp:RD2015_847"/>
<protein>
    <submittedName>
        <fullName evidence="1">Uncharacterized protein</fullName>
    </submittedName>
</protein>
<reference evidence="1 2" key="1">
    <citation type="submission" date="2015-12" db="EMBL/GenBank/DDBJ databases">
        <title>Complete genome of Roseateles depolymerans KCTC 42856.</title>
        <authorList>
            <person name="Kim K.M."/>
        </authorList>
    </citation>
    <scope>NUCLEOTIDE SEQUENCE [LARGE SCALE GENOMIC DNA]</scope>
    <source>
        <strain evidence="1 2">KCTC 42856</strain>
    </source>
</reference>
<dbReference type="AlphaFoldDB" id="A0A0U3LBB7"/>
<evidence type="ECO:0000313" key="1">
    <source>
        <dbReference type="EMBL" id="ALV05343.1"/>
    </source>
</evidence>
<dbReference type="Proteomes" id="UP000060699">
    <property type="component" value="Chromosome"/>
</dbReference>
<dbReference type="EMBL" id="CP013729">
    <property type="protein sequence ID" value="ALV05343.1"/>
    <property type="molecule type" value="Genomic_DNA"/>
</dbReference>
<evidence type="ECO:0000313" key="2">
    <source>
        <dbReference type="Proteomes" id="UP000060699"/>
    </source>
</evidence>
<dbReference type="PROSITE" id="PS51257">
    <property type="entry name" value="PROKAR_LIPOPROTEIN"/>
    <property type="match status" value="1"/>
</dbReference>
<keyword evidence="2" id="KW-1185">Reference proteome</keyword>
<dbReference type="STRING" id="76731.RD2015_847"/>
<name>A0A0U3LBB7_9BURK</name>